<dbReference type="InterPro" id="IPR035093">
    <property type="entry name" value="RelE/ParE_toxin_dom_sf"/>
</dbReference>
<comment type="caution">
    <text evidence="2">The sequence shown here is derived from an EMBL/GenBank/DDBJ whole genome shotgun (WGS) entry which is preliminary data.</text>
</comment>
<proteinExistence type="predicted"/>
<dbReference type="Gene3D" id="3.30.2310.20">
    <property type="entry name" value="RelE-like"/>
    <property type="match status" value="1"/>
</dbReference>
<dbReference type="RefSeq" id="WP_110935725.1">
    <property type="nucleotide sequence ID" value="NZ_KZ614146.1"/>
</dbReference>
<dbReference type="Proteomes" id="UP000281498">
    <property type="component" value="Unassembled WGS sequence"/>
</dbReference>
<sequence length="94" mass="10805">MPELIWAESAVKDLEGICAYIPQGSDEYASIFASKIIDTIETLAVFPGRVVPELINEMIRELVLTNYRMIHKINNETMEIVRNIHNARLFNELE</sequence>
<name>A0A3A9JX46_9BACI</name>
<reference evidence="2 3" key="1">
    <citation type="submission" date="2017-10" db="EMBL/GenBank/DDBJ databases">
        <title>Bacillus sp. nov., a halophilic bacterium isolated from a Keqin Lake.</title>
        <authorList>
            <person name="Wang H."/>
        </authorList>
    </citation>
    <scope>NUCLEOTIDE SEQUENCE [LARGE SCALE GENOMIC DNA]</scope>
    <source>
        <strain evidence="2 3">KCTC 13187</strain>
    </source>
</reference>
<keyword evidence="1" id="KW-1277">Toxin-antitoxin system</keyword>
<dbReference type="AlphaFoldDB" id="A0A3A9JX46"/>
<dbReference type="Pfam" id="PF05016">
    <property type="entry name" value="ParE_toxin"/>
    <property type="match status" value="1"/>
</dbReference>
<organism evidence="2 3">
    <name type="scientific">Salipaludibacillus neizhouensis</name>
    <dbReference type="NCBI Taxonomy" id="885475"/>
    <lineage>
        <taxon>Bacteria</taxon>
        <taxon>Bacillati</taxon>
        <taxon>Bacillota</taxon>
        <taxon>Bacilli</taxon>
        <taxon>Bacillales</taxon>
        <taxon>Bacillaceae</taxon>
    </lineage>
</organism>
<keyword evidence="3" id="KW-1185">Reference proteome</keyword>
<dbReference type="EMBL" id="PDOE01000024">
    <property type="protein sequence ID" value="RKL65047.1"/>
    <property type="molecule type" value="Genomic_DNA"/>
</dbReference>
<dbReference type="OrthoDB" id="5574284at2"/>
<protein>
    <submittedName>
        <fullName evidence="2">Plasmid stabilization protein</fullName>
    </submittedName>
</protein>
<evidence type="ECO:0000256" key="1">
    <source>
        <dbReference type="ARBA" id="ARBA00022649"/>
    </source>
</evidence>
<evidence type="ECO:0000313" key="2">
    <source>
        <dbReference type="EMBL" id="RKL65047.1"/>
    </source>
</evidence>
<accession>A0A3A9JX46</accession>
<gene>
    <name evidence="2" type="ORF">CR203_22915</name>
</gene>
<evidence type="ECO:0000313" key="3">
    <source>
        <dbReference type="Proteomes" id="UP000281498"/>
    </source>
</evidence>
<dbReference type="InterPro" id="IPR007712">
    <property type="entry name" value="RelE/ParE_toxin"/>
</dbReference>